<feature type="transmembrane region" description="Helical" evidence="1">
    <location>
        <begin position="107"/>
        <end position="130"/>
    </location>
</feature>
<feature type="transmembrane region" description="Helical" evidence="1">
    <location>
        <begin position="47"/>
        <end position="66"/>
    </location>
</feature>
<proteinExistence type="predicted"/>
<dbReference type="PANTHER" id="PTHR40078">
    <property type="entry name" value="INTEGRAL MEMBRANE PROTEIN-RELATED"/>
    <property type="match status" value="1"/>
</dbReference>
<organism evidence="2 3">
    <name type="scientific">Eggerthia catenaformis OT 569 = DSM 20559</name>
    <dbReference type="NCBI Taxonomy" id="999415"/>
    <lineage>
        <taxon>Bacteria</taxon>
        <taxon>Bacillati</taxon>
        <taxon>Bacillota</taxon>
        <taxon>Erysipelotrichia</taxon>
        <taxon>Erysipelotrichales</taxon>
        <taxon>Coprobacillaceae</taxon>
        <taxon>Eggerthia</taxon>
    </lineage>
</organism>
<feature type="transmembrane region" description="Helical" evidence="1">
    <location>
        <begin position="78"/>
        <end position="95"/>
    </location>
</feature>
<protein>
    <recommendedName>
        <fullName evidence="4">Membrane protein YczE</fullName>
    </recommendedName>
</protein>
<dbReference type="AlphaFoldDB" id="M2Q2T0"/>
<evidence type="ECO:0000313" key="2">
    <source>
        <dbReference type="EMBL" id="EMD17210.1"/>
    </source>
</evidence>
<dbReference type="eggNOG" id="COG2364">
    <property type="taxonomic scope" value="Bacteria"/>
</dbReference>
<dbReference type="InterPro" id="IPR038750">
    <property type="entry name" value="YczE/YyaS-like"/>
</dbReference>
<accession>M2Q2T0</accession>
<dbReference type="EMBL" id="AGEJ01000010">
    <property type="protein sequence ID" value="EMD17210.1"/>
    <property type="molecule type" value="Genomic_DNA"/>
</dbReference>
<evidence type="ECO:0000256" key="1">
    <source>
        <dbReference type="SAM" id="Phobius"/>
    </source>
</evidence>
<evidence type="ECO:0008006" key="4">
    <source>
        <dbReference type="Google" id="ProtNLM"/>
    </source>
</evidence>
<sequence length="213" mass="24030">MNIKVKRFVLTIILVALQSAVVALTLKAAIGVGAWDAMGQSFSLLTNIRIGTIGIIMNATCVFIELCIMKKEFGIKNLLQLVPALVFGYIENFFYYDVFTFEITSYWISLIVFTVSVMAASYIVGAIMLLNEMTFPLEGMCLVISNHFPVRFHMMRQAMDIVALAVSIILTLLFSQQWTIREGTIIATILYSQFLHIAIKQETKLFTKLHLIE</sequence>
<gene>
    <name evidence="2" type="ORF">HMPREF9943_00581</name>
</gene>
<dbReference type="OrthoDB" id="1654314at2"/>
<dbReference type="BioCyc" id="ECAT999415-HMP:GTTI-601-MONOMER"/>
<keyword evidence="1" id="KW-0472">Membrane</keyword>
<comment type="caution">
    <text evidence="2">The sequence shown here is derived from an EMBL/GenBank/DDBJ whole genome shotgun (WGS) entry which is preliminary data.</text>
</comment>
<feature type="transmembrane region" description="Helical" evidence="1">
    <location>
        <begin position="158"/>
        <end position="174"/>
    </location>
</feature>
<name>M2Q2T0_9FIRM</name>
<keyword evidence="1" id="KW-1133">Transmembrane helix</keyword>
<evidence type="ECO:0000313" key="3">
    <source>
        <dbReference type="Proteomes" id="UP000011758"/>
    </source>
</evidence>
<keyword evidence="3" id="KW-1185">Reference proteome</keyword>
<keyword evidence="1" id="KW-0812">Transmembrane</keyword>
<dbReference type="Proteomes" id="UP000011758">
    <property type="component" value="Unassembled WGS sequence"/>
</dbReference>
<dbReference type="STRING" id="999415.HMPREF9943_00581"/>
<dbReference type="PANTHER" id="PTHR40078:SF1">
    <property type="entry name" value="INTEGRAL MEMBRANE PROTEIN"/>
    <property type="match status" value="1"/>
</dbReference>
<reference evidence="2 3" key="1">
    <citation type="submission" date="2013-02" db="EMBL/GenBank/DDBJ databases">
        <title>The Genome Sequence of Lactobacillus catenaformis F0143.</title>
        <authorList>
            <consortium name="The Broad Institute Genome Sequencing Platform"/>
            <person name="Earl A."/>
            <person name="Ward D."/>
            <person name="Feldgarden M."/>
            <person name="Gevers D."/>
            <person name="Izard J."/>
            <person name="Blanton J.M."/>
            <person name="Mathney J."/>
            <person name="Dewhirst F.E."/>
            <person name="Young S.K."/>
            <person name="Zeng Q."/>
            <person name="Gargeya S."/>
            <person name="Fitzgerald M."/>
            <person name="Haas B."/>
            <person name="Abouelleil A."/>
            <person name="Alvarado L."/>
            <person name="Arachchi H.M."/>
            <person name="Berlin A."/>
            <person name="Chapman S.B."/>
            <person name="Gearin G."/>
            <person name="Goldberg J."/>
            <person name="Griggs A."/>
            <person name="Gujja S."/>
            <person name="Hansen M."/>
            <person name="Heiman D."/>
            <person name="Howarth C."/>
            <person name="Larimer J."/>
            <person name="Lui A."/>
            <person name="MacDonald P.J.P."/>
            <person name="McCowen C."/>
            <person name="Montmayeur A."/>
            <person name="Murphy C."/>
            <person name="Neiman D."/>
            <person name="Pearson M."/>
            <person name="Priest M."/>
            <person name="Roberts A."/>
            <person name="Saif S."/>
            <person name="Shea T."/>
            <person name="Sisk P."/>
            <person name="Stolte C."/>
            <person name="Sykes S."/>
            <person name="Wortman J."/>
            <person name="Nusbaum C."/>
            <person name="Birren B."/>
        </authorList>
    </citation>
    <scope>NUCLEOTIDE SEQUENCE [LARGE SCALE GENOMIC DNA]</scope>
    <source>
        <strain evidence="2 3">OT 569</strain>
    </source>
</reference>
<dbReference type="RefSeq" id="WP_004801844.1">
    <property type="nucleotide sequence ID" value="NZ_KB446647.1"/>
</dbReference>
<dbReference type="Pfam" id="PF19700">
    <property type="entry name" value="DUF6198"/>
    <property type="match status" value="1"/>
</dbReference>